<dbReference type="PANTHER" id="PTHR30250">
    <property type="entry name" value="PST FAMILY PREDICTED COLANIC ACID TRANSPORTER"/>
    <property type="match status" value="1"/>
</dbReference>
<feature type="transmembrane region" description="Helical" evidence="6">
    <location>
        <begin position="338"/>
        <end position="360"/>
    </location>
</feature>
<dbReference type="InterPro" id="IPR002797">
    <property type="entry name" value="Polysacc_synth"/>
</dbReference>
<evidence type="ECO:0000256" key="1">
    <source>
        <dbReference type="ARBA" id="ARBA00004651"/>
    </source>
</evidence>
<dbReference type="CDD" id="cd13125">
    <property type="entry name" value="MATE_like_10"/>
    <property type="match status" value="1"/>
</dbReference>
<dbReference type="InterPro" id="IPR044550">
    <property type="entry name" value="WzxE"/>
</dbReference>
<dbReference type="PANTHER" id="PTHR30250:SF11">
    <property type="entry name" value="O-ANTIGEN TRANSPORTER-RELATED"/>
    <property type="match status" value="1"/>
</dbReference>
<comment type="subcellular location">
    <subcellularLocation>
        <location evidence="1">Cell membrane</location>
        <topology evidence="1">Multi-pass membrane protein</topology>
    </subcellularLocation>
</comment>
<dbReference type="AlphaFoldDB" id="A0A5S5DNU5"/>
<feature type="transmembrane region" description="Helical" evidence="6">
    <location>
        <begin position="83"/>
        <end position="103"/>
    </location>
</feature>
<feature type="transmembrane region" description="Helical" evidence="6">
    <location>
        <begin position="261"/>
        <end position="280"/>
    </location>
</feature>
<feature type="transmembrane region" description="Helical" evidence="6">
    <location>
        <begin position="155"/>
        <end position="173"/>
    </location>
</feature>
<proteinExistence type="predicted"/>
<dbReference type="Pfam" id="PF01943">
    <property type="entry name" value="Polysacc_synt"/>
    <property type="match status" value="1"/>
</dbReference>
<dbReference type="GO" id="GO:0005886">
    <property type="term" value="C:plasma membrane"/>
    <property type="evidence" value="ECO:0007669"/>
    <property type="project" value="UniProtKB-SubCell"/>
</dbReference>
<evidence type="ECO:0000256" key="4">
    <source>
        <dbReference type="ARBA" id="ARBA00022989"/>
    </source>
</evidence>
<keyword evidence="8" id="KW-1185">Reference proteome</keyword>
<evidence type="ECO:0000256" key="5">
    <source>
        <dbReference type="ARBA" id="ARBA00023136"/>
    </source>
</evidence>
<name>A0A5S5DNU5_9FLAO</name>
<dbReference type="RefSeq" id="WP_148870700.1">
    <property type="nucleotide sequence ID" value="NZ_VNIA01000004.1"/>
</dbReference>
<feature type="transmembrane region" description="Helical" evidence="6">
    <location>
        <begin position="12"/>
        <end position="29"/>
    </location>
</feature>
<reference evidence="7 8" key="1">
    <citation type="submission" date="2019-07" db="EMBL/GenBank/DDBJ databases">
        <title>Genomic Encyclopedia of Type Strains, Phase IV (KMG-IV): sequencing the most valuable type-strain genomes for metagenomic binning, comparative biology and taxonomic classification.</title>
        <authorList>
            <person name="Goeker M."/>
        </authorList>
    </citation>
    <scope>NUCLEOTIDE SEQUENCE [LARGE SCALE GENOMIC DNA]</scope>
    <source>
        <strain evidence="7 8">DSM 18961</strain>
    </source>
</reference>
<dbReference type="Proteomes" id="UP000323136">
    <property type="component" value="Unassembled WGS sequence"/>
</dbReference>
<evidence type="ECO:0000313" key="7">
    <source>
        <dbReference type="EMBL" id="TYP97344.1"/>
    </source>
</evidence>
<sequence length="485" mass="55102">MNSYKKIVKTTGLIGLVQVFKLFFGFAQNKVLAVLLGPSGIGIWGLYNSFVQLVSSFSTLGMDQAGVKQIAEKGDDKTKVHKIIWVFRITIYIVSSLFTIFVIFKSKYISKLLFGNENYFEGIIVVSFAIFFNSVSQCQVSILNGLRDIKSIAKSQISGVVLGGVFAVVFVTFYKEKGIPFFILIVSLATVFFSGIFLRKHKIKNVKSNFTEFRKEFYSLFSVGIGIAYSAVLVAITTYLIQVYLRRKFGLEILGIYNASFTISNIYIGVILSAMGVDLMPRLSKVVQNKKEVDSLLNNQMELGVLISSLGVIIVIMFSPFILSLLYSDKFILGKEIIRWQVLGVFLRVLAFPLGYLLIIKKKTVKYIIVQTTMWLGNYILLVILVEYFGVKALGINYLLAYVLYVLILYFFTYREFKISTLLRKVFLSSISIILISWFLTFYVSGMYFYFFGGLLLILNIIWIINTLNKEMGINIFSFLKIKND</sequence>
<feature type="transmembrane region" description="Helical" evidence="6">
    <location>
        <begin position="123"/>
        <end position="143"/>
    </location>
</feature>
<dbReference type="InterPro" id="IPR050833">
    <property type="entry name" value="Poly_Biosynth_Transport"/>
</dbReference>
<feature type="transmembrane region" description="Helical" evidence="6">
    <location>
        <begin position="449"/>
        <end position="468"/>
    </location>
</feature>
<feature type="transmembrane region" description="Helical" evidence="6">
    <location>
        <begin position="218"/>
        <end position="241"/>
    </location>
</feature>
<dbReference type="GO" id="GO:0009246">
    <property type="term" value="P:enterobacterial common antigen biosynthetic process"/>
    <property type="evidence" value="ECO:0007669"/>
    <property type="project" value="InterPro"/>
</dbReference>
<dbReference type="EMBL" id="VNIA01000004">
    <property type="protein sequence ID" value="TYP97344.1"/>
    <property type="molecule type" value="Genomic_DNA"/>
</dbReference>
<feature type="transmembrane region" description="Helical" evidence="6">
    <location>
        <begin position="367"/>
        <end position="389"/>
    </location>
</feature>
<feature type="transmembrane region" description="Helical" evidence="6">
    <location>
        <begin position="41"/>
        <end position="62"/>
    </location>
</feature>
<feature type="transmembrane region" description="Helical" evidence="6">
    <location>
        <begin position="426"/>
        <end position="443"/>
    </location>
</feature>
<feature type="transmembrane region" description="Helical" evidence="6">
    <location>
        <begin position="301"/>
        <end position="326"/>
    </location>
</feature>
<evidence type="ECO:0000256" key="3">
    <source>
        <dbReference type="ARBA" id="ARBA00022692"/>
    </source>
</evidence>
<keyword evidence="3 6" id="KW-0812">Transmembrane</keyword>
<evidence type="ECO:0000313" key="8">
    <source>
        <dbReference type="Proteomes" id="UP000323136"/>
    </source>
</evidence>
<keyword evidence="5 6" id="KW-0472">Membrane</keyword>
<dbReference type="OrthoDB" id="9769862at2"/>
<evidence type="ECO:0000256" key="6">
    <source>
        <dbReference type="SAM" id="Phobius"/>
    </source>
</evidence>
<evidence type="ECO:0000256" key="2">
    <source>
        <dbReference type="ARBA" id="ARBA00022475"/>
    </source>
</evidence>
<organism evidence="7 8">
    <name type="scientific">Tenacibaculum adriaticum</name>
    <dbReference type="NCBI Taxonomy" id="413713"/>
    <lineage>
        <taxon>Bacteria</taxon>
        <taxon>Pseudomonadati</taxon>
        <taxon>Bacteroidota</taxon>
        <taxon>Flavobacteriia</taxon>
        <taxon>Flavobacteriales</taxon>
        <taxon>Flavobacteriaceae</taxon>
        <taxon>Tenacibaculum</taxon>
    </lineage>
</organism>
<keyword evidence="4 6" id="KW-1133">Transmembrane helix</keyword>
<gene>
    <name evidence="7" type="ORF">C7447_10428</name>
</gene>
<keyword evidence="2" id="KW-1003">Cell membrane</keyword>
<feature type="transmembrane region" description="Helical" evidence="6">
    <location>
        <begin position="395"/>
        <end position="414"/>
    </location>
</feature>
<accession>A0A5S5DNU5</accession>
<feature type="transmembrane region" description="Helical" evidence="6">
    <location>
        <begin position="179"/>
        <end position="198"/>
    </location>
</feature>
<protein>
    <submittedName>
        <fullName evidence="7">O-antigen/teichoic acid export membrane protein</fullName>
    </submittedName>
</protein>
<comment type="caution">
    <text evidence="7">The sequence shown here is derived from an EMBL/GenBank/DDBJ whole genome shotgun (WGS) entry which is preliminary data.</text>
</comment>